<reference evidence="2" key="1">
    <citation type="journal article" date="2009" name="Environ. Microbiol.">
        <title>The genome of Polaromonas naphthalenivorans strain CJ2, isolated from coal tar-contaminated sediment, reveals physiological and metabolic versatility and evolution through extensive horizontal gene transfer.</title>
        <authorList>
            <person name="Yagi J.M."/>
            <person name="Sims D."/>
            <person name="Brettin T."/>
            <person name="Bruce D."/>
            <person name="Madsen E.L."/>
        </authorList>
    </citation>
    <scope>NUCLEOTIDE SEQUENCE [LARGE SCALE GENOMIC DNA]</scope>
    <source>
        <strain evidence="2">CJ2</strain>
        <plasmid evidence="2">Plasmid pPNAP01</plasmid>
    </source>
</reference>
<geneLocation type="plasmid" evidence="1 2">
    <name>pPNAP01</name>
</geneLocation>
<dbReference type="AlphaFoldDB" id="A1VVM5"/>
<name>A1VVM5_POLNA</name>
<dbReference type="RefSeq" id="WP_011798074.1">
    <property type="nucleotide sequence ID" value="NC_008757.1"/>
</dbReference>
<gene>
    <name evidence="1" type="ordered locus">Pnap_4426</name>
</gene>
<keyword evidence="2" id="KW-1185">Reference proteome</keyword>
<accession>A1VVM5</accession>
<keyword evidence="1" id="KW-0614">Plasmid</keyword>
<evidence type="ECO:0008006" key="3">
    <source>
        <dbReference type="Google" id="ProtNLM"/>
    </source>
</evidence>
<evidence type="ECO:0000313" key="2">
    <source>
        <dbReference type="Proteomes" id="UP000000644"/>
    </source>
</evidence>
<organism evidence="1 2">
    <name type="scientific">Polaromonas naphthalenivorans (strain CJ2)</name>
    <dbReference type="NCBI Taxonomy" id="365044"/>
    <lineage>
        <taxon>Bacteria</taxon>
        <taxon>Pseudomonadati</taxon>
        <taxon>Pseudomonadota</taxon>
        <taxon>Betaproteobacteria</taxon>
        <taxon>Burkholderiales</taxon>
        <taxon>Comamonadaceae</taxon>
        <taxon>Polaromonas</taxon>
    </lineage>
</organism>
<dbReference type="EMBL" id="CP000530">
    <property type="protein sequence ID" value="ABM39703.1"/>
    <property type="molecule type" value="Genomic_DNA"/>
</dbReference>
<sequence length="153" mass="17230">MSLVKTKAGEVLGKLAVCPAAAKKAAQLAKAFWNTQVASGFNEGVDTWVPRGFRLDWLPTNELFERGYRAVSKNHHWVMTTGVDAHIDRVWGPTLVLVLFNDGMYFKQGREKTIHRPGEWFIFNDAVSHEVNPTKSSLQEAVYLGWAVQLEKT</sequence>
<evidence type="ECO:0000313" key="1">
    <source>
        <dbReference type="EMBL" id="ABM39703.1"/>
    </source>
</evidence>
<dbReference type="OrthoDB" id="9010262at2"/>
<dbReference type="HOGENOM" id="CLU_1711565_0_0_4"/>
<dbReference type="KEGG" id="pna:Pnap_4426"/>
<dbReference type="Proteomes" id="UP000000644">
    <property type="component" value="Plasmid pPNAP01"/>
</dbReference>
<proteinExistence type="predicted"/>
<protein>
    <recommendedName>
        <fullName evidence="3">Aspartyl/asparaginy/proline hydroxylase domain-containing protein</fullName>
    </recommendedName>
</protein>